<name>A0A0V8J233_9BACL</name>
<evidence type="ECO:0000256" key="2">
    <source>
        <dbReference type="ARBA" id="ARBA00035108"/>
    </source>
</evidence>
<sequence length="275" mass="31935">MAQTATTFLYVYGICAATDIGETEKPELKGIGGGPVKISMYNDLAAVLTEVDGEVFCQEQIDRQVKDADWLKKHAFHHHETVAFFQLQFPLMPMSFCTIFEQDNKLQTLLTNQHDDIMRKLDYLRGKEEWNIKMFCSPELLRDFVQHKNPSVVSLEQEMGAMPKGKQFLMKKKLAMLVETELEREKNELWLQAITRLEPMMTAQLLRQNWGRDMTDVTEEMVANCDVLIKKEDDDKFFKAIESIEEDMKEKGCLFHVTGPWPPYHFSKLEKDNAQ</sequence>
<proteinExistence type="inferred from homology"/>
<dbReference type="Pfam" id="PF06386">
    <property type="entry name" value="GvpL_GvpF"/>
    <property type="match status" value="1"/>
</dbReference>
<dbReference type="PANTHER" id="PTHR36852">
    <property type="entry name" value="PROTEIN GVPL 2"/>
    <property type="match status" value="1"/>
</dbReference>
<dbReference type="OrthoDB" id="146444at2"/>
<dbReference type="AlphaFoldDB" id="A0A0V8J233"/>
<keyword evidence="5" id="KW-1185">Reference proteome</keyword>
<organism evidence="4 5">
    <name type="scientific">Fictibacillus enclensis</name>
    <dbReference type="NCBI Taxonomy" id="1017270"/>
    <lineage>
        <taxon>Bacteria</taxon>
        <taxon>Bacillati</taxon>
        <taxon>Bacillota</taxon>
        <taxon>Bacilli</taxon>
        <taxon>Bacillales</taxon>
        <taxon>Fictibacillaceae</taxon>
        <taxon>Fictibacillus</taxon>
    </lineage>
</organism>
<evidence type="ECO:0000256" key="1">
    <source>
        <dbReference type="ARBA" id="ARBA00022987"/>
    </source>
</evidence>
<dbReference type="EMBL" id="LNQN01000006">
    <property type="protein sequence ID" value="KSU81018.1"/>
    <property type="molecule type" value="Genomic_DNA"/>
</dbReference>
<dbReference type="RefSeq" id="WP_061974586.1">
    <property type="nucleotide sequence ID" value="NZ_FMAV01000004.1"/>
</dbReference>
<comment type="subcellular location">
    <subcellularLocation>
        <location evidence="2">Gas vesicle</location>
    </subcellularLocation>
</comment>
<dbReference type="InterPro" id="IPR009430">
    <property type="entry name" value="GvpL/GvpF"/>
</dbReference>
<accession>A0A0V8J233</accession>
<comment type="similarity">
    <text evidence="3">Belongs to the gas vesicle GvpF/GvpL family.</text>
</comment>
<comment type="caution">
    <text evidence="4">The sequence shown here is derived from an EMBL/GenBank/DDBJ whole genome shotgun (WGS) entry which is preliminary data.</text>
</comment>
<dbReference type="Proteomes" id="UP000054099">
    <property type="component" value="Unassembled WGS sequence"/>
</dbReference>
<evidence type="ECO:0000313" key="5">
    <source>
        <dbReference type="Proteomes" id="UP000054099"/>
    </source>
</evidence>
<evidence type="ECO:0000313" key="4">
    <source>
        <dbReference type="EMBL" id="KSU81018.1"/>
    </source>
</evidence>
<reference evidence="4 5" key="1">
    <citation type="journal article" date="2014" name="Antonie Van Leeuwenhoek">
        <title>Fictibacillus enclensis sp. nov., isolated from marine sediment.</title>
        <authorList>
            <person name="Dastager S.G."/>
            <person name="Mawlankar R."/>
            <person name="Srinivasan K."/>
            <person name="Tang S.K."/>
            <person name="Lee J.C."/>
            <person name="Ramana V.V."/>
            <person name="Shouche Y.S."/>
        </authorList>
    </citation>
    <scope>NUCLEOTIDE SEQUENCE [LARGE SCALE GENOMIC DNA]</scope>
    <source>
        <strain evidence="4 5">NIO-1003</strain>
    </source>
</reference>
<dbReference type="PANTHER" id="PTHR36852:SF1">
    <property type="entry name" value="PROTEIN GVPL 2"/>
    <property type="match status" value="1"/>
</dbReference>
<dbReference type="GO" id="GO:0031411">
    <property type="term" value="C:gas vesicle"/>
    <property type="evidence" value="ECO:0007669"/>
    <property type="project" value="UniProtKB-SubCell"/>
</dbReference>
<evidence type="ECO:0000256" key="3">
    <source>
        <dbReference type="ARBA" id="ARBA00035643"/>
    </source>
</evidence>
<gene>
    <name evidence="4" type="ORF">AS030_18885</name>
</gene>
<dbReference type="GO" id="GO:0031412">
    <property type="term" value="P:gas vesicle organization"/>
    <property type="evidence" value="ECO:0007669"/>
    <property type="project" value="InterPro"/>
</dbReference>
<keyword evidence="1" id="KW-0304">Gas vesicle</keyword>
<protein>
    <recommendedName>
        <fullName evidence="6">Gas vesicle protein GvpL</fullName>
    </recommendedName>
</protein>
<evidence type="ECO:0008006" key="6">
    <source>
        <dbReference type="Google" id="ProtNLM"/>
    </source>
</evidence>